<reference evidence="1 2" key="1">
    <citation type="submission" date="2017-11" db="EMBL/GenBank/DDBJ databases">
        <title>Complete genome of a free-living desiccation-tolerant cyanobacterium and its photosynthetic adaptation to extreme terrestrial habitat.</title>
        <authorList>
            <person name="Shang J."/>
        </authorList>
    </citation>
    <scope>NUCLEOTIDE SEQUENCE [LARGE SCALE GENOMIC DNA]</scope>
    <source>
        <strain evidence="1 2">CCNUN1</strain>
    </source>
</reference>
<organism evidence="1 2">
    <name type="scientific">Nostoc flagelliforme CCNUN1</name>
    <dbReference type="NCBI Taxonomy" id="2038116"/>
    <lineage>
        <taxon>Bacteria</taxon>
        <taxon>Bacillati</taxon>
        <taxon>Cyanobacteriota</taxon>
        <taxon>Cyanophyceae</taxon>
        <taxon>Nostocales</taxon>
        <taxon>Nostocaceae</taxon>
        <taxon>Nostoc</taxon>
    </lineage>
</organism>
<proteinExistence type="predicted"/>
<dbReference type="KEGG" id="nfl:COO91_04911"/>
<accession>A0A2K8STY8</accession>
<protein>
    <submittedName>
        <fullName evidence="1">Uncharacterized protein</fullName>
    </submittedName>
</protein>
<sequence>MVFIPADLSNSEDFNFRQFLPQVTVQNASSLAADPKTRTCCWKSAIFLQAYT</sequence>
<evidence type="ECO:0000313" key="2">
    <source>
        <dbReference type="Proteomes" id="UP000232003"/>
    </source>
</evidence>
<keyword evidence="2" id="KW-1185">Reference proteome</keyword>
<dbReference type="AlphaFoldDB" id="A0A2K8STY8"/>
<name>A0A2K8STY8_9NOSO</name>
<evidence type="ECO:0000313" key="1">
    <source>
        <dbReference type="EMBL" id="AUB38932.1"/>
    </source>
</evidence>
<gene>
    <name evidence="1" type="ORF">COO91_04911</name>
</gene>
<dbReference type="Proteomes" id="UP000232003">
    <property type="component" value="Chromosome"/>
</dbReference>
<dbReference type="EMBL" id="CP024785">
    <property type="protein sequence ID" value="AUB38932.1"/>
    <property type="molecule type" value="Genomic_DNA"/>
</dbReference>